<reference evidence="3 4" key="1">
    <citation type="journal article" date="2015" name="BMC Genomics">
        <title>Comparative genomics of Fructobacillus spp. and Leuconostoc spp. reveals niche-specific evolution of Fructobacillus spp.</title>
        <authorList>
            <person name="Endo A."/>
            <person name="Tanizawa Y."/>
            <person name="Tanaka N."/>
            <person name="Maeno S."/>
            <person name="Kumar H."/>
            <person name="Shiwa Y."/>
            <person name="Okada S."/>
            <person name="Yoshikawa H."/>
            <person name="Dicks L."/>
            <person name="Nakagawa J."/>
            <person name="Arita M."/>
        </authorList>
    </citation>
    <scope>NUCLEOTIDE SEQUENCE [LARGE SCALE GENOMIC DNA]</scope>
    <source>
        <strain evidence="3 4">DSM 15468</strain>
    </source>
</reference>
<dbReference type="InterPro" id="IPR029058">
    <property type="entry name" value="AB_hydrolase_fold"/>
</dbReference>
<evidence type="ECO:0000313" key="4">
    <source>
        <dbReference type="Proteomes" id="UP000061227"/>
    </source>
</evidence>
<evidence type="ECO:0000313" key="3">
    <source>
        <dbReference type="EMBL" id="GAP02679.1"/>
    </source>
</evidence>
<dbReference type="GO" id="GO:0016787">
    <property type="term" value="F:hydrolase activity"/>
    <property type="evidence" value="ECO:0007669"/>
    <property type="project" value="UniProtKB-KW"/>
</dbReference>
<evidence type="ECO:0000259" key="2">
    <source>
        <dbReference type="Pfam" id="PF12697"/>
    </source>
</evidence>
<name>A0A3F3H7F9_9LACO</name>
<organism evidence="3 4">
    <name type="scientific">Fructobacillus pseudoficulneus</name>
    <dbReference type="NCBI Taxonomy" id="220714"/>
    <lineage>
        <taxon>Bacteria</taxon>
        <taxon>Bacillati</taxon>
        <taxon>Bacillota</taxon>
        <taxon>Bacilli</taxon>
        <taxon>Lactobacillales</taxon>
        <taxon>Lactobacillaceae</taxon>
        <taxon>Fructobacillus</taxon>
    </lineage>
</organism>
<accession>A0A3F3H7F9</accession>
<dbReference type="InterPro" id="IPR050266">
    <property type="entry name" value="AB_hydrolase_sf"/>
</dbReference>
<keyword evidence="4" id="KW-1185">Reference proteome</keyword>
<evidence type="ECO:0000256" key="1">
    <source>
        <dbReference type="ARBA" id="ARBA00022801"/>
    </source>
</evidence>
<dbReference type="STRING" id="220714.SAMN05660469_0614"/>
<dbReference type="EMBL" id="DF968064">
    <property type="protein sequence ID" value="GAP02679.1"/>
    <property type="molecule type" value="Genomic_DNA"/>
</dbReference>
<dbReference type="Proteomes" id="UP000061227">
    <property type="component" value="Unassembled WGS sequence"/>
</dbReference>
<feature type="domain" description="AB hydrolase-1" evidence="2">
    <location>
        <begin position="25"/>
        <end position="254"/>
    </location>
</feature>
<dbReference type="Gene3D" id="3.40.50.1820">
    <property type="entry name" value="alpha/beta hydrolase"/>
    <property type="match status" value="1"/>
</dbReference>
<sequence length="262" mass="29549">MAFFKTTDGVSINYQDHEGQGPVAVLVSGFSGIQAEWANQVTLLQEQGYRVVTMDWRSHGRSERTSKNLRVSRLATDLQELITLLDLQDITLFGHSMGGSVIWAYLSLFGEQRLKQLVIVDETPKLLNDDTWSAGIKGLNWMTFDMVAPTFLKQRLTVTPVADDFKAMLQKEKDAAPFNFDLVYPLLRNHLLEDWRGDLYDCTLPTLFVAGGASPLCKPGYYHDFEGMFNKSSKVVVIPNTGHLPHLESPEEFNNEILTFLS</sequence>
<dbReference type="PANTHER" id="PTHR43798">
    <property type="entry name" value="MONOACYLGLYCEROL LIPASE"/>
    <property type="match status" value="1"/>
</dbReference>
<dbReference type="PRINTS" id="PR00412">
    <property type="entry name" value="EPOXHYDRLASE"/>
</dbReference>
<dbReference type="SUPFAM" id="SSF53474">
    <property type="entry name" value="alpha/beta-Hydrolases"/>
    <property type="match status" value="1"/>
</dbReference>
<protein>
    <recommendedName>
        <fullName evidence="2">AB hydrolase-1 domain-containing protein</fullName>
    </recommendedName>
</protein>
<dbReference type="Pfam" id="PF12697">
    <property type="entry name" value="Abhydrolase_6"/>
    <property type="match status" value="1"/>
</dbReference>
<dbReference type="OrthoDB" id="9805423at2"/>
<dbReference type="GO" id="GO:0016020">
    <property type="term" value="C:membrane"/>
    <property type="evidence" value="ECO:0007669"/>
    <property type="project" value="TreeGrafter"/>
</dbReference>
<dbReference type="RefSeq" id="WP_059377184.1">
    <property type="nucleotide sequence ID" value="NZ_DF968064.1"/>
</dbReference>
<dbReference type="AlphaFoldDB" id="A0A3F3H7F9"/>
<proteinExistence type="predicted"/>
<dbReference type="InterPro" id="IPR000639">
    <property type="entry name" value="Epox_hydrolase-like"/>
</dbReference>
<dbReference type="InterPro" id="IPR000073">
    <property type="entry name" value="AB_hydrolase_1"/>
</dbReference>
<gene>
    <name evidence="3" type="ORF">FPFC_021270</name>
</gene>
<dbReference type="PANTHER" id="PTHR43798:SF31">
    <property type="entry name" value="AB HYDROLASE SUPERFAMILY PROTEIN YCLE"/>
    <property type="match status" value="1"/>
</dbReference>
<keyword evidence="1" id="KW-0378">Hydrolase</keyword>